<evidence type="ECO:0000313" key="1">
    <source>
        <dbReference type="EMBL" id="CAG8752894.1"/>
    </source>
</evidence>
<protein>
    <submittedName>
        <fullName evidence="1">13184_t:CDS:1</fullName>
    </submittedName>
</protein>
<organism evidence="1 2">
    <name type="scientific">Acaulospora colombiana</name>
    <dbReference type="NCBI Taxonomy" id="27376"/>
    <lineage>
        <taxon>Eukaryota</taxon>
        <taxon>Fungi</taxon>
        <taxon>Fungi incertae sedis</taxon>
        <taxon>Mucoromycota</taxon>
        <taxon>Glomeromycotina</taxon>
        <taxon>Glomeromycetes</taxon>
        <taxon>Diversisporales</taxon>
        <taxon>Acaulosporaceae</taxon>
        <taxon>Acaulospora</taxon>
    </lineage>
</organism>
<feature type="non-terminal residue" evidence="1">
    <location>
        <position position="1"/>
    </location>
</feature>
<feature type="non-terminal residue" evidence="1">
    <location>
        <position position="251"/>
    </location>
</feature>
<dbReference type="EMBL" id="CAJVPT010054183">
    <property type="protein sequence ID" value="CAG8752894.1"/>
    <property type="molecule type" value="Genomic_DNA"/>
</dbReference>
<sequence>PVSATEILVGRQKRYSSSLLSISATSFVRSCVIPQTNNTHQGVTRFPTSSLTTTTLRNMSRDVSSQSNIAISKTTDQDGSFNRRPSTFRDVIEKGGKHEPEKGRYHLYVSYACPWAHRTLIMRKLKGLEDFIDVTVVSPRMGEHGWPFANVDPYPGAGPDPVAGAEHIKDLYLKASQIVNNESSEIIRILNTAFNELIPADKAALDFYPEQLRSEIDASHEWIYPTINNGVYRSGFATSQGAYETAVKALF</sequence>
<evidence type="ECO:0000313" key="2">
    <source>
        <dbReference type="Proteomes" id="UP000789525"/>
    </source>
</evidence>
<accession>A0ACA9QPA5</accession>
<dbReference type="Proteomes" id="UP000789525">
    <property type="component" value="Unassembled WGS sequence"/>
</dbReference>
<proteinExistence type="predicted"/>
<gene>
    <name evidence="1" type="ORF">ACOLOM_LOCUS12793</name>
</gene>
<comment type="caution">
    <text evidence="1">The sequence shown here is derived from an EMBL/GenBank/DDBJ whole genome shotgun (WGS) entry which is preliminary data.</text>
</comment>
<keyword evidence="2" id="KW-1185">Reference proteome</keyword>
<reference evidence="1" key="1">
    <citation type="submission" date="2021-06" db="EMBL/GenBank/DDBJ databases">
        <authorList>
            <person name="Kallberg Y."/>
            <person name="Tangrot J."/>
            <person name="Rosling A."/>
        </authorList>
    </citation>
    <scope>NUCLEOTIDE SEQUENCE</scope>
    <source>
        <strain evidence="1">CL356</strain>
    </source>
</reference>
<name>A0ACA9QPA5_9GLOM</name>